<name>A0A2P5BAM7_PARAD</name>
<accession>A0A2P5BAM7</accession>
<keyword evidence="1" id="KW-0472">Membrane</keyword>
<comment type="caution">
    <text evidence="2">The sequence shown here is derived from an EMBL/GenBank/DDBJ whole genome shotgun (WGS) entry which is preliminary data.</text>
</comment>
<dbReference type="OrthoDB" id="10314506at2759"/>
<sequence>MVARRDGEILKSNGYSYWHWHHDGGSGVVLLLCSYATAIGGQGCWQEKETVALALTQSSKLQGNDWHPIIYALCMYLECFAYISVLSLLST</sequence>
<evidence type="ECO:0000256" key="1">
    <source>
        <dbReference type="SAM" id="Phobius"/>
    </source>
</evidence>
<gene>
    <name evidence="2" type="ORF">PanWU01x14_256180</name>
</gene>
<keyword evidence="3" id="KW-1185">Reference proteome</keyword>
<evidence type="ECO:0000313" key="2">
    <source>
        <dbReference type="EMBL" id="PON45837.1"/>
    </source>
</evidence>
<keyword evidence="1" id="KW-0812">Transmembrane</keyword>
<dbReference type="EMBL" id="JXTB01000323">
    <property type="protein sequence ID" value="PON45837.1"/>
    <property type="molecule type" value="Genomic_DNA"/>
</dbReference>
<proteinExistence type="predicted"/>
<feature type="transmembrane region" description="Helical" evidence="1">
    <location>
        <begin position="69"/>
        <end position="89"/>
    </location>
</feature>
<keyword evidence="1" id="KW-1133">Transmembrane helix</keyword>
<evidence type="ECO:0000313" key="3">
    <source>
        <dbReference type="Proteomes" id="UP000237105"/>
    </source>
</evidence>
<dbReference type="Proteomes" id="UP000237105">
    <property type="component" value="Unassembled WGS sequence"/>
</dbReference>
<dbReference type="AlphaFoldDB" id="A0A2P5BAM7"/>
<protein>
    <submittedName>
        <fullName evidence="2">Uncharacterized protein</fullName>
    </submittedName>
</protein>
<reference evidence="3" key="1">
    <citation type="submission" date="2016-06" db="EMBL/GenBank/DDBJ databases">
        <title>Parallel loss of symbiosis genes in relatives of nitrogen-fixing non-legume Parasponia.</title>
        <authorList>
            <person name="Van Velzen R."/>
            <person name="Holmer R."/>
            <person name="Bu F."/>
            <person name="Rutten L."/>
            <person name="Van Zeijl A."/>
            <person name="Liu W."/>
            <person name="Santuari L."/>
            <person name="Cao Q."/>
            <person name="Sharma T."/>
            <person name="Shen D."/>
            <person name="Roswanjaya Y."/>
            <person name="Wardhani T."/>
            <person name="Kalhor M.S."/>
            <person name="Jansen J."/>
            <person name="Van den Hoogen J."/>
            <person name="Gungor B."/>
            <person name="Hartog M."/>
            <person name="Hontelez J."/>
            <person name="Verver J."/>
            <person name="Yang W.-C."/>
            <person name="Schijlen E."/>
            <person name="Repin R."/>
            <person name="Schilthuizen M."/>
            <person name="Schranz E."/>
            <person name="Heidstra R."/>
            <person name="Miyata K."/>
            <person name="Fedorova E."/>
            <person name="Kohlen W."/>
            <person name="Bisseling T."/>
            <person name="Smit S."/>
            <person name="Geurts R."/>
        </authorList>
    </citation>
    <scope>NUCLEOTIDE SEQUENCE [LARGE SCALE GENOMIC DNA]</scope>
    <source>
        <strain evidence="3">cv. WU1-14</strain>
    </source>
</reference>
<organism evidence="2 3">
    <name type="scientific">Parasponia andersonii</name>
    <name type="common">Sponia andersonii</name>
    <dbReference type="NCBI Taxonomy" id="3476"/>
    <lineage>
        <taxon>Eukaryota</taxon>
        <taxon>Viridiplantae</taxon>
        <taxon>Streptophyta</taxon>
        <taxon>Embryophyta</taxon>
        <taxon>Tracheophyta</taxon>
        <taxon>Spermatophyta</taxon>
        <taxon>Magnoliopsida</taxon>
        <taxon>eudicotyledons</taxon>
        <taxon>Gunneridae</taxon>
        <taxon>Pentapetalae</taxon>
        <taxon>rosids</taxon>
        <taxon>fabids</taxon>
        <taxon>Rosales</taxon>
        <taxon>Cannabaceae</taxon>
        <taxon>Parasponia</taxon>
    </lineage>
</organism>